<dbReference type="EnsemblBacteria" id="AAM73286">
    <property type="protein sequence ID" value="AAM73286"/>
    <property type="gene ID" value="CT2069"/>
</dbReference>
<evidence type="ECO:0000313" key="2">
    <source>
        <dbReference type="Proteomes" id="UP000001007"/>
    </source>
</evidence>
<protein>
    <submittedName>
        <fullName evidence="1">Uncharacterized protein</fullName>
    </submittedName>
</protein>
<name>Q8KAT6_CHLTE</name>
<dbReference type="Proteomes" id="UP000001007">
    <property type="component" value="Chromosome"/>
</dbReference>
<dbReference type="eggNOG" id="ENOG50337I0">
    <property type="taxonomic scope" value="Bacteria"/>
</dbReference>
<dbReference type="STRING" id="194439.CT2069"/>
<proteinExistence type="predicted"/>
<dbReference type="HOGENOM" id="CLU_2205216_0_0_10"/>
<dbReference type="EMBL" id="AE006470">
    <property type="protein sequence ID" value="AAM73286.1"/>
    <property type="molecule type" value="Genomic_DNA"/>
</dbReference>
<dbReference type="KEGG" id="cte:CT2069"/>
<sequence>MQGYTPLNQREGGVMSQFRVGDSIIYHKPKSSVSPGPRARQVYALEHGEHYHYVVDKFWKVTAVNGDGTIEVITRTGKTHRLPVNDPNISKAQPLQQLFHRKRFPN</sequence>
<keyword evidence="2" id="KW-1185">Reference proteome</keyword>
<dbReference type="OrthoDB" id="597970at2"/>
<accession>Q8KAT6</accession>
<evidence type="ECO:0000313" key="1">
    <source>
        <dbReference type="EMBL" id="AAM73286.1"/>
    </source>
</evidence>
<organism evidence="1 2">
    <name type="scientific">Chlorobaculum tepidum (strain ATCC 49652 / DSM 12025 / NBRC 103806 / TLS)</name>
    <name type="common">Chlorobium tepidum</name>
    <dbReference type="NCBI Taxonomy" id="194439"/>
    <lineage>
        <taxon>Bacteria</taxon>
        <taxon>Pseudomonadati</taxon>
        <taxon>Chlorobiota</taxon>
        <taxon>Chlorobiia</taxon>
        <taxon>Chlorobiales</taxon>
        <taxon>Chlorobiaceae</taxon>
        <taxon>Chlorobaculum</taxon>
    </lineage>
</organism>
<dbReference type="AlphaFoldDB" id="Q8KAT6"/>
<reference evidence="1 2" key="1">
    <citation type="journal article" date="2002" name="Proc. Natl. Acad. Sci. U.S.A.">
        <title>The complete genome sequence of Chlorobium tepidum TLS, a photosynthetic, anaerobic, green-sulfur bacterium.</title>
        <authorList>
            <person name="Eisen J.A."/>
            <person name="Nelson K.E."/>
            <person name="Paulsen I.T."/>
            <person name="Heidelberg J.F."/>
            <person name="Wu M."/>
            <person name="Dodson R.J."/>
            <person name="Deboy R."/>
            <person name="Gwinn M.L."/>
            <person name="Nelson W.C."/>
            <person name="Haft D.H."/>
            <person name="Hickey E.K."/>
            <person name="Peterson J.D."/>
            <person name="Durkin A.S."/>
            <person name="Kolonay J.L."/>
            <person name="Yang F."/>
            <person name="Holt I."/>
            <person name="Umayam L.A."/>
            <person name="Mason T."/>
            <person name="Brenner M."/>
            <person name="Shea T.P."/>
            <person name="Parksey D."/>
            <person name="Nierman W.C."/>
            <person name="Feldblyum T.V."/>
            <person name="Hansen C.L."/>
            <person name="Craven M.B."/>
            <person name="Radune D."/>
            <person name="Vamathevan J."/>
            <person name="Khouri H."/>
            <person name="White O."/>
            <person name="Gruber T.M."/>
            <person name="Ketchum K.A."/>
            <person name="Venter J.C."/>
            <person name="Tettelin H."/>
            <person name="Bryant D.A."/>
            <person name="Fraser C.M."/>
        </authorList>
    </citation>
    <scope>NUCLEOTIDE SEQUENCE [LARGE SCALE GENOMIC DNA]</scope>
    <source>
        <strain evidence="2">ATCC 49652 / DSM 12025 / NBRC 103806 / TLS</strain>
    </source>
</reference>
<gene>
    <name evidence="1" type="ordered locus">CT2069</name>
</gene>